<keyword evidence="13" id="KW-1185">Reference proteome</keyword>
<dbReference type="GO" id="GO:0032366">
    <property type="term" value="P:intracellular sterol transport"/>
    <property type="evidence" value="ECO:0007669"/>
    <property type="project" value="UniProtKB-UniRule"/>
</dbReference>
<dbReference type="InterPro" id="IPR007290">
    <property type="entry name" value="Arv1"/>
</dbReference>
<evidence type="ECO:0000313" key="13">
    <source>
        <dbReference type="Proteomes" id="UP001530315"/>
    </source>
</evidence>
<keyword evidence="9 10" id="KW-0472">Membrane</keyword>
<evidence type="ECO:0000256" key="3">
    <source>
        <dbReference type="ARBA" id="ARBA00022448"/>
    </source>
</evidence>
<evidence type="ECO:0000313" key="12">
    <source>
        <dbReference type="EMBL" id="KAL3795624.1"/>
    </source>
</evidence>
<evidence type="ECO:0000256" key="10">
    <source>
        <dbReference type="RuleBase" id="RU368065"/>
    </source>
</evidence>
<keyword evidence="10" id="KW-0746">Sphingolipid metabolism</keyword>
<name>A0ABD3Q575_9STRA</name>
<feature type="region of interest" description="Disordered" evidence="11">
    <location>
        <begin position="82"/>
        <end position="106"/>
    </location>
</feature>
<dbReference type="GO" id="GO:0097036">
    <property type="term" value="P:regulation of plasma membrane sterol distribution"/>
    <property type="evidence" value="ECO:0007669"/>
    <property type="project" value="UniProtKB-UniRule"/>
</dbReference>
<comment type="function">
    <text evidence="10">Regulates also the sphingolipid metabolism.</text>
</comment>
<comment type="similarity">
    <text evidence="2 10">Belongs to the ARV1 family.</text>
</comment>
<dbReference type="Pfam" id="PF04161">
    <property type="entry name" value="Arv1"/>
    <property type="match status" value="1"/>
</dbReference>
<keyword evidence="3 10" id="KW-0813">Transport</keyword>
<keyword evidence="5 10" id="KW-0256">Endoplasmic reticulum</keyword>
<evidence type="ECO:0000256" key="1">
    <source>
        <dbReference type="ARBA" id="ARBA00004477"/>
    </source>
</evidence>
<keyword evidence="8 10" id="KW-0443">Lipid metabolism</keyword>
<evidence type="ECO:0000256" key="2">
    <source>
        <dbReference type="ARBA" id="ARBA00009187"/>
    </source>
</evidence>
<dbReference type="GO" id="GO:0006665">
    <property type="term" value="P:sphingolipid metabolic process"/>
    <property type="evidence" value="ECO:0007669"/>
    <property type="project" value="UniProtKB-UniRule"/>
</dbReference>
<gene>
    <name evidence="12" type="ORF">ACHAW5_002820</name>
</gene>
<accession>A0ABD3Q575</accession>
<evidence type="ECO:0000256" key="6">
    <source>
        <dbReference type="ARBA" id="ARBA00022989"/>
    </source>
</evidence>
<proteinExistence type="inferred from homology"/>
<sequence length="353" mass="39210">MARLICTHCTRPTDALYKVYSNPGWIQLTTCDGCGNDVDPYIEREWLLVVLDCVLHRPGAFRHLLYNREPFRDIIMNDAEDTTTTTTTTTMGGGGGATSSKKGRGRDRQLFDASTIGRFARYAIASSFLRAYLRYAAKDGYEGGTNVDDDLRAMDFVASLAYSIAGDAVLVSSTIFAASYYAIVVPGRSHSSDDATGEDPHASERASYENIFYRSRLFLALTTPVLFHVATIFALVWEDSFTVRSSGAMFVLSLQQAAVSVVVEERMNRMKNYNRHDGNDASIDRPRCTCRQGPLLSGYLPHSFPFLVGLIARALFVRKRWWTSIPLDGRDLACTGMALPKSFPFGLDSFCIE</sequence>
<evidence type="ECO:0000256" key="11">
    <source>
        <dbReference type="SAM" id="MobiDB-lite"/>
    </source>
</evidence>
<keyword evidence="7 10" id="KW-0445">Lipid transport</keyword>
<keyword evidence="4 10" id="KW-0812">Transmembrane</keyword>
<dbReference type="EMBL" id="JALLAZ020000414">
    <property type="protein sequence ID" value="KAL3795624.1"/>
    <property type="molecule type" value="Genomic_DNA"/>
</dbReference>
<evidence type="ECO:0000256" key="4">
    <source>
        <dbReference type="ARBA" id="ARBA00022692"/>
    </source>
</evidence>
<comment type="caution">
    <text evidence="10">Lacks conserved residue(s) required for the propagation of feature annotation.</text>
</comment>
<dbReference type="AlphaFoldDB" id="A0ABD3Q575"/>
<dbReference type="GO" id="GO:0016125">
    <property type="term" value="P:sterol metabolic process"/>
    <property type="evidence" value="ECO:0007669"/>
    <property type="project" value="UniProtKB-UniRule"/>
</dbReference>
<dbReference type="PANTHER" id="PTHR14467">
    <property type="entry name" value="ARV1"/>
    <property type="match status" value="1"/>
</dbReference>
<comment type="caution">
    <text evidence="12">The sequence shown here is derived from an EMBL/GenBank/DDBJ whole genome shotgun (WGS) entry which is preliminary data.</text>
</comment>
<keyword evidence="6 10" id="KW-1133">Transmembrane helix</keyword>
<feature type="transmembrane region" description="Helical" evidence="10">
    <location>
        <begin position="243"/>
        <end position="263"/>
    </location>
</feature>
<feature type="transmembrane region" description="Helical" evidence="10">
    <location>
        <begin position="217"/>
        <end position="237"/>
    </location>
</feature>
<evidence type="ECO:0000256" key="7">
    <source>
        <dbReference type="ARBA" id="ARBA00023055"/>
    </source>
</evidence>
<organism evidence="12 13">
    <name type="scientific">Stephanodiscus triporus</name>
    <dbReference type="NCBI Taxonomy" id="2934178"/>
    <lineage>
        <taxon>Eukaryota</taxon>
        <taxon>Sar</taxon>
        <taxon>Stramenopiles</taxon>
        <taxon>Ochrophyta</taxon>
        <taxon>Bacillariophyta</taxon>
        <taxon>Coscinodiscophyceae</taxon>
        <taxon>Thalassiosirophycidae</taxon>
        <taxon>Stephanodiscales</taxon>
        <taxon>Stephanodiscaceae</taxon>
        <taxon>Stephanodiscus</taxon>
    </lineage>
</organism>
<dbReference type="PANTHER" id="PTHR14467:SF0">
    <property type="entry name" value="PROTEIN ARV1"/>
    <property type="match status" value="1"/>
</dbReference>
<comment type="subcellular location">
    <subcellularLocation>
        <location evidence="1 10">Endoplasmic reticulum membrane</location>
        <topology evidence="1 10">Multi-pass membrane protein</topology>
    </subcellularLocation>
</comment>
<comment type="function">
    <text evidence="10">Mediator of sterol homeostasis involved in sterol uptake, trafficking and distribution into membranes.</text>
</comment>
<dbReference type="Proteomes" id="UP001530315">
    <property type="component" value="Unassembled WGS sequence"/>
</dbReference>
<dbReference type="GO" id="GO:0005789">
    <property type="term" value="C:endoplasmic reticulum membrane"/>
    <property type="evidence" value="ECO:0007669"/>
    <property type="project" value="UniProtKB-SubCell"/>
</dbReference>
<protein>
    <recommendedName>
        <fullName evidence="10">Protein ARV</fullName>
    </recommendedName>
</protein>
<evidence type="ECO:0000256" key="9">
    <source>
        <dbReference type="ARBA" id="ARBA00023136"/>
    </source>
</evidence>
<evidence type="ECO:0000256" key="5">
    <source>
        <dbReference type="ARBA" id="ARBA00022824"/>
    </source>
</evidence>
<evidence type="ECO:0000256" key="8">
    <source>
        <dbReference type="ARBA" id="ARBA00023098"/>
    </source>
</evidence>
<reference evidence="12 13" key="1">
    <citation type="submission" date="2024-10" db="EMBL/GenBank/DDBJ databases">
        <title>Updated reference genomes for cyclostephanoid diatoms.</title>
        <authorList>
            <person name="Roberts W.R."/>
            <person name="Alverson A.J."/>
        </authorList>
    </citation>
    <scope>NUCLEOTIDE SEQUENCE [LARGE SCALE GENOMIC DNA]</scope>
    <source>
        <strain evidence="12 13">AJA276-08</strain>
    </source>
</reference>